<comment type="caution">
    <text evidence="7">The sequence shown here is derived from an EMBL/GenBank/DDBJ whole genome shotgun (WGS) entry which is preliminary data.</text>
</comment>
<name>A0A5C6A572_9BACT</name>
<dbReference type="GO" id="GO:0016874">
    <property type="term" value="F:ligase activity"/>
    <property type="evidence" value="ECO:0007669"/>
    <property type="project" value="UniProtKB-KW"/>
</dbReference>
<dbReference type="EMBL" id="SJPN01000007">
    <property type="protein sequence ID" value="TWT94527.1"/>
    <property type="molecule type" value="Genomic_DNA"/>
</dbReference>
<evidence type="ECO:0000259" key="6">
    <source>
        <dbReference type="Pfam" id="PF04932"/>
    </source>
</evidence>
<feature type="transmembrane region" description="Helical" evidence="5">
    <location>
        <begin position="387"/>
        <end position="405"/>
    </location>
</feature>
<evidence type="ECO:0000256" key="2">
    <source>
        <dbReference type="ARBA" id="ARBA00022692"/>
    </source>
</evidence>
<evidence type="ECO:0000256" key="1">
    <source>
        <dbReference type="ARBA" id="ARBA00004141"/>
    </source>
</evidence>
<proteinExistence type="predicted"/>
<gene>
    <name evidence="7" type="ORF">Pla52n_53480</name>
</gene>
<keyword evidence="8" id="KW-1185">Reference proteome</keyword>
<evidence type="ECO:0000256" key="4">
    <source>
        <dbReference type="ARBA" id="ARBA00023136"/>
    </source>
</evidence>
<feature type="transmembrane region" description="Helical" evidence="5">
    <location>
        <begin position="174"/>
        <end position="191"/>
    </location>
</feature>
<accession>A0A5C6A572</accession>
<evidence type="ECO:0000256" key="3">
    <source>
        <dbReference type="ARBA" id="ARBA00022989"/>
    </source>
</evidence>
<feature type="transmembrane region" description="Helical" evidence="5">
    <location>
        <begin position="39"/>
        <end position="58"/>
    </location>
</feature>
<sequence>MHRVALFPFATLVIFALVAVFNAIQPADGERVSGLTPVLASKLLVAGAATALGGWGLLQSVRVRRCLVSVPGALLSTLAILLVGTAMLANGDWAMISRASALIFCGYLVFTVTALVLVSAQDTARAMVVGGGVFLAITWALFLFVPSIGVFHEYTNDGTSTVPRMGGTNHPNGVAREAMVTVILCIALLRAGRLRESIPMLRWSWGSLLLLAVATLAATYSRTSILAGGVAIGAMLFDKLWGRYGAILVSGFAIMGLTGILVAGIMAPGDAGDSALSAVTKSGDVEELTSLTGRTTIWSEAIDWILQKPLTGYGMDSASSVMTKEAVGTHNLLLHVTFSGGVIAGLILITLLAMTAYHAAASQEPLVRGICTYVLVSGLVEDTLFESFPATLTLLWIMALIGPLVRSWNEASIAQQPSPDAADANILLHVTHSK</sequence>
<organism evidence="7 8">
    <name type="scientific">Stieleria varia</name>
    <dbReference type="NCBI Taxonomy" id="2528005"/>
    <lineage>
        <taxon>Bacteria</taxon>
        <taxon>Pseudomonadati</taxon>
        <taxon>Planctomycetota</taxon>
        <taxon>Planctomycetia</taxon>
        <taxon>Pirellulales</taxon>
        <taxon>Pirellulaceae</taxon>
        <taxon>Stieleria</taxon>
    </lineage>
</organism>
<comment type="subcellular location">
    <subcellularLocation>
        <location evidence="1">Membrane</location>
        <topology evidence="1">Multi-pass membrane protein</topology>
    </subcellularLocation>
</comment>
<feature type="transmembrane region" description="Helical" evidence="5">
    <location>
        <begin position="332"/>
        <end position="357"/>
    </location>
</feature>
<dbReference type="PANTHER" id="PTHR37422">
    <property type="entry name" value="TEICHURONIC ACID BIOSYNTHESIS PROTEIN TUAE"/>
    <property type="match status" value="1"/>
</dbReference>
<dbReference type="InterPro" id="IPR051533">
    <property type="entry name" value="WaaL-like"/>
</dbReference>
<dbReference type="PANTHER" id="PTHR37422:SF13">
    <property type="entry name" value="LIPOPOLYSACCHARIDE BIOSYNTHESIS PROTEIN PA4999-RELATED"/>
    <property type="match status" value="1"/>
</dbReference>
<feature type="domain" description="O-antigen ligase-related" evidence="6">
    <location>
        <begin position="208"/>
        <end position="349"/>
    </location>
</feature>
<keyword evidence="4 5" id="KW-0472">Membrane</keyword>
<reference evidence="7 8" key="1">
    <citation type="submission" date="2019-02" db="EMBL/GenBank/DDBJ databases">
        <title>Deep-cultivation of Planctomycetes and their phenomic and genomic characterization uncovers novel biology.</title>
        <authorList>
            <person name="Wiegand S."/>
            <person name="Jogler M."/>
            <person name="Boedeker C."/>
            <person name="Pinto D."/>
            <person name="Vollmers J."/>
            <person name="Rivas-Marin E."/>
            <person name="Kohn T."/>
            <person name="Peeters S.H."/>
            <person name="Heuer A."/>
            <person name="Rast P."/>
            <person name="Oberbeckmann S."/>
            <person name="Bunk B."/>
            <person name="Jeske O."/>
            <person name="Meyerdierks A."/>
            <person name="Storesund J.E."/>
            <person name="Kallscheuer N."/>
            <person name="Luecker S."/>
            <person name="Lage O.M."/>
            <person name="Pohl T."/>
            <person name="Merkel B.J."/>
            <person name="Hornburger P."/>
            <person name="Mueller R.-W."/>
            <person name="Bruemmer F."/>
            <person name="Labrenz M."/>
            <person name="Spormann A.M."/>
            <person name="Op Den Camp H."/>
            <person name="Overmann J."/>
            <person name="Amann R."/>
            <person name="Jetten M.S.M."/>
            <person name="Mascher T."/>
            <person name="Medema M.H."/>
            <person name="Devos D.P."/>
            <person name="Kaster A.-K."/>
            <person name="Ovreas L."/>
            <person name="Rohde M."/>
            <person name="Galperin M.Y."/>
            <person name="Jogler C."/>
        </authorList>
    </citation>
    <scope>NUCLEOTIDE SEQUENCE [LARGE SCALE GENOMIC DNA]</scope>
    <source>
        <strain evidence="7 8">Pla52n</strain>
    </source>
</reference>
<feature type="transmembrane region" description="Helical" evidence="5">
    <location>
        <begin position="132"/>
        <end position="154"/>
    </location>
</feature>
<keyword evidence="3 5" id="KW-1133">Transmembrane helix</keyword>
<feature type="transmembrane region" description="Helical" evidence="5">
    <location>
        <begin position="70"/>
        <end position="89"/>
    </location>
</feature>
<dbReference type="InterPro" id="IPR007016">
    <property type="entry name" value="O-antigen_ligase-rel_domated"/>
</dbReference>
<dbReference type="Pfam" id="PF04932">
    <property type="entry name" value="Wzy_C"/>
    <property type="match status" value="1"/>
</dbReference>
<dbReference type="AlphaFoldDB" id="A0A5C6A572"/>
<keyword evidence="2 5" id="KW-0812">Transmembrane</keyword>
<feature type="transmembrane region" description="Helical" evidence="5">
    <location>
        <begin position="241"/>
        <end position="267"/>
    </location>
</feature>
<dbReference type="Proteomes" id="UP000320176">
    <property type="component" value="Unassembled WGS sequence"/>
</dbReference>
<evidence type="ECO:0000313" key="7">
    <source>
        <dbReference type="EMBL" id="TWT94527.1"/>
    </source>
</evidence>
<dbReference type="GO" id="GO:0016020">
    <property type="term" value="C:membrane"/>
    <property type="evidence" value="ECO:0007669"/>
    <property type="project" value="UniProtKB-SubCell"/>
</dbReference>
<feature type="transmembrane region" description="Helical" evidence="5">
    <location>
        <begin position="101"/>
        <end position="120"/>
    </location>
</feature>
<keyword evidence="7" id="KW-0436">Ligase</keyword>
<evidence type="ECO:0000256" key="5">
    <source>
        <dbReference type="SAM" id="Phobius"/>
    </source>
</evidence>
<feature type="transmembrane region" description="Helical" evidence="5">
    <location>
        <begin position="203"/>
        <end position="221"/>
    </location>
</feature>
<protein>
    <submittedName>
        <fullName evidence="7">O-Antigen ligase</fullName>
    </submittedName>
</protein>
<evidence type="ECO:0000313" key="8">
    <source>
        <dbReference type="Proteomes" id="UP000320176"/>
    </source>
</evidence>